<comment type="caution">
    <text evidence="2">The sequence shown here is derived from an EMBL/GenBank/DDBJ whole genome shotgun (WGS) entry which is preliminary data.</text>
</comment>
<accession>A0ABR1AI29</accession>
<evidence type="ECO:0000256" key="1">
    <source>
        <dbReference type="SAM" id="MobiDB-lite"/>
    </source>
</evidence>
<dbReference type="Proteomes" id="UP001359485">
    <property type="component" value="Unassembled WGS sequence"/>
</dbReference>
<organism evidence="2 3">
    <name type="scientific">Polyplax serrata</name>
    <name type="common">Common mouse louse</name>
    <dbReference type="NCBI Taxonomy" id="468196"/>
    <lineage>
        <taxon>Eukaryota</taxon>
        <taxon>Metazoa</taxon>
        <taxon>Ecdysozoa</taxon>
        <taxon>Arthropoda</taxon>
        <taxon>Hexapoda</taxon>
        <taxon>Insecta</taxon>
        <taxon>Pterygota</taxon>
        <taxon>Neoptera</taxon>
        <taxon>Paraneoptera</taxon>
        <taxon>Psocodea</taxon>
        <taxon>Troctomorpha</taxon>
        <taxon>Phthiraptera</taxon>
        <taxon>Anoplura</taxon>
        <taxon>Polyplacidae</taxon>
        <taxon>Polyplax</taxon>
    </lineage>
</organism>
<protein>
    <submittedName>
        <fullName evidence="2">Uncharacterized protein</fullName>
    </submittedName>
</protein>
<evidence type="ECO:0000313" key="2">
    <source>
        <dbReference type="EMBL" id="KAK6620039.1"/>
    </source>
</evidence>
<feature type="compositionally biased region" description="Basic residues" evidence="1">
    <location>
        <begin position="74"/>
        <end position="87"/>
    </location>
</feature>
<proteinExistence type="predicted"/>
<feature type="region of interest" description="Disordered" evidence="1">
    <location>
        <begin position="74"/>
        <end position="107"/>
    </location>
</feature>
<keyword evidence="3" id="KW-1185">Reference proteome</keyword>
<reference evidence="2 3" key="1">
    <citation type="submission" date="2023-09" db="EMBL/GenBank/DDBJ databases">
        <title>Genomes of two closely related lineages of the louse Polyplax serrata with different host specificities.</title>
        <authorList>
            <person name="Martinu J."/>
            <person name="Tarabai H."/>
            <person name="Stefka J."/>
            <person name="Hypsa V."/>
        </authorList>
    </citation>
    <scope>NUCLEOTIDE SEQUENCE [LARGE SCALE GENOMIC DNA]</scope>
    <source>
        <strain evidence="2">98ZLc_SE</strain>
    </source>
</reference>
<gene>
    <name evidence="2" type="ORF">RUM44_006439</name>
</gene>
<sequence length="240" mass="27453">MCSTNDNLGYSSSSTTKYDSTATGYIDRGMDITKGSNLNSDCTSHIRRLQCVDEEELETANGAAAKMNIVTNRQRRKSLKRKRKLNKSRTSSWVGPMIPMRNSKKPEKGKKIICRGMGHLRNWRRLNSQGLVKEKKLQPLETNIKRKLTGEDIIISESDEDFESRYFYRISLGHFQKMCYDDSGASTSYQTDFTNNTNSLTEMSEEVELRELMNWGQSSIIYAFETQDTPPVNNVKKEGD</sequence>
<dbReference type="EMBL" id="JAWJWF010000048">
    <property type="protein sequence ID" value="KAK6620039.1"/>
    <property type="molecule type" value="Genomic_DNA"/>
</dbReference>
<name>A0ABR1AI29_POLSC</name>
<evidence type="ECO:0000313" key="3">
    <source>
        <dbReference type="Proteomes" id="UP001359485"/>
    </source>
</evidence>